<evidence type="ECO:0000256" key="2">
    <source>
        <dbReference type="SAM" id="SignalP"/>
    </source>
</evidence>
<feature type="domain" description="SLH" evidence="4">
    <location>
        <begin position="1459"/>
        <end position="1522"/>
    </location>
</feature>
<evidence type="ECO:0000313" key="5">
    <source>
        <dbReference type="EMBL" id="MBP3965444.1"/>
    </source>
</evidence>
<dbReference type="Proteomes" id="UP000673394">
    <property type="component" value="Unassembled WGS sequence"/>
</dbReference>
<evidence type="ECO:0000259" key="4">
    <source>
        <dbReference type="PROSITE" id="PS51272"/>
    </source>
</evidence>
<feature type="domain" description="SLH" evidence="4">
    <location>
        <begin position="1400"/>
        <end position="1458"/>
    </location>
</feature>
<dbReference type="CDD" id="cd00063">
    <property type="entry name" value="FN3"/>
    <property type="match status" value="3"/>
</dbReference>
<dbReference type="Pfam" id="PF00395">
    <property type="entry name" value="SLH"/>
    <property type="match status" value="3"/>
</dbReference>
<feature type="domain" description="SLH" evidence="4">
    <location>
        <begin position="1526"/>
        <end position="1578"/>
    </location>
</feature>
<proteinExistence type="predicted"/>
<comment type="caution">
    <text evidence="5">The sequence shown here is derived from an EMBL/GenBank/DDBJ whole genome shotgun (WGS) entry which is preliminary data.</text>
</comment>
<dbReference type="InterPro" id="IPR003961">
    <property type="entry name" value="FN3_dom"/>
</dbReference>
<organism evidence="5 6">
    <name type="scientific">Paenibacillus lignilyticus</name>
    <dbReference type="NCBI Taxonomy" id="1172615"/>
    <lineage>
        <taxon>Bacteria</taxon>
        <taxon>Bacillati</taxon>
        <taxon>Bacillota</taxon>
        <taxon>Bacilli</taxon>
        <taxon>Bacillales</taxon>
        <taxon>Paenibacillaceae</taxon>
        <taxon>Paenibacillus</taxon>
    </lineage>
</organism>
<keyword evidence="6" id="KW-1185">Reference proteome</keyword>
<dbReference type="InterPro" id="IPR013783">
    <property type="entry name" value="Ig-like_fold"/>
</dbReference>
<sequence length="1578" mass="170718">MLKRSIMRRISIAVLSCLLLTICMPVLAYAASFIKIDYDASTGNISGEIYSDSDTVGLSLSENGEFLDIADKVNITPGSYLVRDNVYVRDDVYSYRIHGNIGTGHILDKISVHEGPDLSKVTELTPSVRDDVYYSAEKNDAPPVPEIHGGFDYWYESGKTNVSFTWYAPIIFDLDHFNVYMDGVKIGESTSAYYEVLQLEPLSVHSFEVSIVDTKGQESQKSKPYKLRIQSYFNQLEFMNEKPKGYTLQAGDSLVTLNPIDQNAESIYSNDATVSYLTVLLGQASTGKASVPFTLNQEHLSASDFELVDSQNNSLPISTLTIYPIDGNYYLAVEIDGGWDFSETYILRMADSIDGDEISLPDANSNSLLMAAYLTDNSFSDLTQVFFSDYKTDLVVGDPTLIPNPGPVLKPGYGYWHNEEGTHLDINWEDENAANVDHYNIYQNGVKVGESSTLSYTFNQIKPLSIQSFEVTAVNSAGIESEKSKPYKLRVPSPYNRLDFINEKPKGYTMKAGDVLVTFNPINKSADSMYSDDATQSYFMVHLGGVHAYVNGEWSTVPFTLNRAHLTAADFQLVDSQGKQMPIRGMNVNGEDEPYLSFTIDSGLDFSETYTLQLSGSIYGDEIKLPDTVTNSMLMSAYLSDNDYDNGTNITFGDIDSELVLTDGSDVTAPAKPTALEGLAGDKSITVSWAANSEEDLNNYKIYLDGKFFAQRPADTTSYTLTGLENFRSYNVSVSAVDHAGNESPQASITSMPEGSPAIPVFENQYGFSYDGGETSLSIQWLNVGAAIGLDHFNVYQNGKKIGETTQKIFFIHNLAPLSLQSFEVTAVGTNGMESDKSDAFRIRIPSVFNSIGFINSKPKGYKLKAGDTLATFNPISKSAETIYTDDATTSFLSIGLNGVSSLNAGERITIPFTLNKEHISASDFELVDSHGTEYPISSVEIFGEEDYHLYFIIDSGLDFSETYKLRMTDSIDGDEIRLPDTISNAMEMSANLTDNDHEELFTFVNFADARYDLVVGNEAPLKPTGLESIAGDGNVTVSWTANTEADLAGYNVYRDGTLVTASPITATSLKLNDLENGKTYQIKVTAVDTAGNESEQAAVSATPHDQTAPKKPTGLQASEGDGNVTVSWTANTEADLAGYNVYRDGTLVTASPITATSLKLNDLENGKAYQIKVAAVDKSGNESEQASVSATPHVSIIIGGGGGIVMPSTPEVPGTTVVAPGDLKKDGDKVIVELGKDDSGVLLPASADAYTGASEITVGNDTVSAVIPNELITELQGMIPADALKDAQISFSFEKASEDTVKSVLNGGAGTVNTNVKLAGDVFEFTLSIKTKDGKEVKLSQFDAPITLKLKVADGAKTDLLGVYYIGDDGKLEYVGGKLVDGFLVADVSHFSKYAVLEFKKTYSDISATHWAADAIAKLSAEHVVEGVTDSLFGPTKEVTRAEFAAFLARKLNLKASGKNKFSDVASGKWYADEVTAAAEAGIVQGRTATTFAPDAKVTREEMVVMLMKAYEIISGKKADAQSADASFADQSSISAWAANAVNAASSLGMVQGREQNMFLPKGYATRAEAALLIAKL</sequence>
<feature type="chain" id="PRO_5046582816" evidence="2">
    <location>
        <begin position="31"/>
        <end position="1578"/>
    </location>
</feature>
<evidence type="ECO:0000259" key="3">
    <source>
        <dbReference type="PROSITE" id="PS50853"/>
    </source>
</evidence>
<reference evidence="5 6" key="1">
    <citation type="submission" date="2021-04" db="EMBL/GenBank/DDBJ databases">
        <title>Paenibacillus sp. DLE-14 whole genome sequence.</title>
        <authorList>
            <person name="Ham Y.J."/>
        </authorList>
    </citation>
    <scope>NUCLEOTIDE SEQUENCE [LARGE SCALE GENOMIC DNA]</scope>
    <source>
        <strain evidence="5 6">DLE-14</strain>
    </source>
</reference>
<protein>
    <submittedName>
        <fullName evidence="5">S-layer homology domain-containing protein</fullName>
    </submittedName>
</protein>
<dbReference type="EMBL" id="JAGKSP010000010">
    <property type="protein sequence ID" value="MBP3965444.1"/>
    <property type="molecule type" value="Genomic_DNA"/>
</dbReference>
<evidence type="ECO:0000256" key="1">
    <source>
        <dbReference type="SAM" id="MobiDB-lite"/>
    </source>
</evidence>
<dbReference type="InterPro" id="IPR050713">
    <property type="entry name" value="RTP_Phos/Ushers"/>
</dbReference>
<dbReference type="PANTHER" id="PTHR46957:SF3">
    <property type="entry name" value="CYTOKINE RECEPTOR"/>
    <property type="match status" value="1"/>
</dbReference>
<dbReference type="SUPFAM" id="SSF49265">
    <property type="entry name" value="Fibronectin type III"/>
    <property type="match status" value="2"/>
</dbReference>
<dbReference type="RefSeq" id="WP_210661849.1">
    <property type="nucleotide sequence ID" value="NZ_JAGKSP010000010.1"/>
</dbReference>
<feature type="compositionally biased region" description="Polar residues" evidence="1">
    <location>
        <begin position="1094"/>
        <end position="1106"/>
    </location>
</feature>
<dbReference type="PANTHER" id="PTHR46957">
    <property type="entry name" value="CYTOKINE RECEPTOR"/>
    <property type="match status" value="1"/>
</dbReference>
<dbReference type="PROSITE" id="PS50853">
    <property type="entry name" value="FN3"/>
    <property type="match status" value="3"/>
</dbReference>
<accession>A0ABS5CHV2</accession>
<name>A0ABS5CHV2_9BACL</name>
<gene>
    <name evidence="5" type="ORF">I8J30_22275</name>
</gene>
<feature type="domain" description="Fibronectin type-III" evidence="3">
    <location>
        <begin position="1112"/>
        <end position="1195"/>
    </location>
</feature>
<dbReference type="PROSITE" id="PS51272">
    <property type="entry name" value="SLH"/>
    <property type="match status" value="3"/>
</dbReference>
<dbReference type="InterPro" id="IPR036116">
    <property type="entry name" value="FN3_sf"/>
</dbReference>
<feature type="domain" description="Fibronectin type-III" evidence="3">
    <location>
        <begin position="669"/>
        <end position="754"/>
    </location>
</feature>
<evidence type="ECO:0000313" key="6">
    <source>
        <dbReference type="Proteomes" id="UP000673394"/>
    </source>
</evidence>
<dbReference type="Gene3D" id="2.60.40.10">
    <property type="entry name" value="Immunoglobulins"/>
    <property type="match status" value="4"/>
</dbReference>
<dbReference type="InterPro" id="IPR001119">
    <property type="entry name" value="SLH_dom"/>
</dbReference>
<dbReference type="Pfam" id="PF00041">
    <property type="entry name" value="fn3"/>
    <property type="match status" value="3"/>
</dbReference>
<dbReference type="SMART" id="SM00060">
    <property type="entry name" value="FN3"/>
    <property type="match status" value="4"/>
</dbReference>
<keyword evidence="2" id="KW-0732">Signal</keyword>
<feature type="region of interest" description="Disordered" evidence="1">
    <location>
        <begin position="1094"/>
        <end position="1123"/>
    </location>
</feature>
<feature type="signal peptide" evidence="2">
    <location>
        <begin position="1"/>
        <end position="30"/>
    </location>
</feature>
<feature type="domain" description="Fibronectin type-III" evidence="3">
    <location>
        <begin position="1020"/>
        <end position="1111"/>
    </location>
</feature>